<dbReference type="SMART" id="SM00450">
    <property type="entry name" value="RHOD"/>
    <property type="match status" value="1"/>
</dbReference>
<dbReference type="OrthoDB" id="9812109at2"/>
<feature type="domain" description="Rhodanese" evidence="1">
    <location>
        <begin position="60"/>
        <end position="160"/>
    </location>
</feature>
<reference evidence="2 3" key="1">
    <citation type="submission" date="2019-12" db="EMBL/GenBank/DDBJ databases">
        <title>Roseobacter cerasinus sp. nov., isolated from seawater around aquaculture.</title>
        <authorList>
            <person name="Muramatsu S."/>
            <person name="Takabe Y."/>
            <person name="Mori K."/>
            <person name="Takaichi S."/>
            <person name="Hanada S."/>
        </authorList>
    </citation>
    <scope>NUCLEOTIDE SEQUENCE [LARGE SCALE GENOMIC DNA]</scope>
    <source>
        <strain evidence="2 3">AI77</strain>
    </source>
</reference>
<dbReference type="PROSITE" id="PS51318">
    <property type="entry name" value="TAT"/>
    <property type="match status" value="1"/>
</dbReference>
<proteinExistence type="predicted"/>
<dbReference type="Pfam" id="PF00581">
    <property type="entry name" value="Rhodanese"/>
    <property type="match status" value="1"/>
</dbReference>
<dbReference type="EMBL" id="BLIV01000004">
    <property type="protein sequence ID" value="GFE50477.1"/>
    <property type="molecule type" value="Genomic_DNA"/>
</dbReference>
<evidence type="ECO:0000259" key="1">
    <source>
        <dbReference type="PROSITE" id="PS50206"/>
    </source>
</evidence>
<dbReference type="AlphaFoldDB" id="A0A640VRQ6"/>
<organism evidence="2 3">
    <name type="scientific">Roseobacter cerasinus</name>
    <dbReference type="NCBI Taxonomy" id="2602289"/>
    <lineage>
        <taxon>Bacteria</taxon>
        <taxon>Pseudomonadati</taxon>
        <taxon>Pseudomonadota</taxon>
        <taxon>Alphaproteobacteria</taxon>
        <taxon>Rhodobacterales</taxon>
        <taxon>Roseobacteraceae</taxon>
        <taxon>Roseobacter</taxon>
    </lineage>
</organism>
<dbReference type="Proteomes" id="UP000436522">
    <property type="component" value="Unassembled WGS sequence"/>
</dbReference>
<gene>
    <name evidence="2" type="ORF">So717_22300</name>
</gene>
<protein>
    <recommendedName>
        <fullName evidence="1">Rhodanese domain-containing protein</fullName>
    </recommendedName>
</protein>
<dbReference type="RefSeq" id="WP_159977300.1">
    <property type="nucleotide sequence ID" value="NZ_BLIV01000004.1"/>
</dbReference>
<dbReference type="CDD" id="cd00158">
    <property type="entry name" value="RHOD"/>
    <property type="match status" value="1"/>
</dbReference>
<dbReference type="InterPro" id="IPR036873">
    <property type="entry name" value="Rhodanese-like_dom_sf"/>
</dbReference>
<evidence type="ECO:0000313" key="2">
    <source>
        <dbReference type="EMBL" id="GFE50477.1"/>
    </source>
</evidence>
<dbReference type="SUPFAM" id="SSF52821">
    <property type="entry name" value="Rhodanese/Cell cycle control phosphatase"/>
    <property type="match status" value="1"/>
</dbReference>
<dbReference type="Gene3D" id="3.40.250.10">
    <property type="entry name" value="Rhodanese-like domain"/>
    <property type="match status" value="1"/>
</dbReference>
<evidence type="ECO:0000313" key="3">
    <source>
        <dbReference type="Proteomes" id="UP000436522"/>
    </source>
</evidence>
<accession>A0A640VRQ6</accession>
<keyword evidence="3" id="KW-1185">Reference proteome</keyword>
<sequence length="162" mass="17183">MAEKHLPSQRTSARLSRRGLLALGGIGVVTAGAFAARWFNIWADTGGNALSAPDAHAAAVAGDILLVDIRRPDEWARTGVGEGAVPLDMRRDDFVEALLSEVQRDTNRPVALICARGVRSRHLSARLLDAGFTRIIDVPEGMLGSGAGPGWVKRGLPVQKVG</sequence>
<dbReference type="InterPro" id="IPR006311">
    <property type="entry name" value="TAT_signal"/>
</dbReference>
<comment type="caution">
    <text evidence="2">The sequence shown here is derived from an EMBL/GenBank/DDBJ whole genome shotgun (WGS) entry which is preliminary data.</text>
</comment>
<dbReference type="InterPro" id="IPR001763">
    <property type="entry name" value="Rhodanese-like_dom"/>
</dbReference>
<dbReference type="PROSITE" id="PS50206">
    <property type="entry name" value="RHODANESE_3"/>
    <property type="match status" value="1"/>
</dbReference>
<name>A0A640VRQ6_9RHOB</name>